<feature type="region of interest" description="Disordered" evidence="1">
    <location>
        <begin position="1"/>
        <end position="27"/>
    </location>
</feature>
<evidence type="ECO:0008006" key="4">
    <source>
        <dbReference type="Google" id="ProtNLM"/>
    </source>
</evidence>
<comment type="caution">
    <text evidence="2">The sequence shown here is derived from an EMBL/GenBank/DDBJ whole genome shotgun (WGS) entry which is preliminary data.</text>
</comment>
<protein>
    <recommendedName>
        <fullName evidence="4">Inhibitor of growth protein N-terminal histone-binding domain-containing protein</fullName>
    </recommendedName>
</protein>
<reference evidence="2" key="1">
    <citation type="journal article" date="2022" name="Int. J. Mol. Sci.">
        <title>Draft Genome of Tanacetum Coccineum: Genomic Comparison of Closely Related Tanacetum-Family Plants.</title>
        <authorList>
            <person name="Yamashiro T."/>
            <person name="Shiraishi A."/>
            <person name="Nakayama K."/>
            <person name="Satake H."/>
        </authorList>
    </citation>
    <scope>NUCLEOTIDE SEQUENCE</scope>
</reference>
<dbReference type="EMBL" id="BQNB010010413">
    <property type="protein sequence ID" value="GJS76960.1"/>
    <property type="molecule type" value="Genomic_DNA"/>
</dbReference>
<feature type="region of interest" description="Disordered" evidence="1">
    <location>
        <begin position="71"/>
        <end position="93"/>
    </location>
</feature>
<dbReference type="Proteomes" id="UP001151760">
    <property type="component" value="Unassembled WGS sequence"/>
</dbReference>
<organism evidence="2 3">
    <name type="scientific">Tanacetum coccineum</name>
    <dbReference type="NCBI Taxonomy" id="301880"/>
    <lineage>
        <taxon>Eukaryota</taxon>
        <taxon>Viridiplantae</taxon>
        <taxon>Streptophyta</taxon>
        <taxon>Embryophyta</taxon>
        <taxon>Tracheophyta</taxon>
        <taxon>Spermatophyta</taxon>
        <taxon>Magnoliopsida</taxon>
        <taxon>eudicotyledons</taxon>
        <taxon>Gunneridae</taxon>
        <taxon>Pentapetalae</taxon>
        <taxon>asterids</taxon>
        <taxon>campanulids</taxon>
        <taxon>Asterales</taxon>
        <taxon>Asteraceae</taxon>
        <taxon>Asteroideae</taxon>
        <taxon>Anthemideae</taxon>
        <taxon>Anthemidinae</taxon>
        <taxon>Tanacetum</taxon>
    </lineage>
</organism>
<name>A0ABQ4YJ04_9ASTR</name>
<keyword evidence="3" id="KW-1185">Reference proteome</keyword>
<gene>
    <name evidence="2" type="ORF">Tco_0726841</name>
</gene>
<feature type="compositionally biased region" description="Polar residues" evidence="1">
    <location>
        <begin position="1"/>
        <end position="14"/>
    </location>
</feature>
<sequence>MQSSSVSSDFTSKLLNLENPSPADNEIASLMDTTSHHEEPGSHTSSLYTVLITTVPEITSVFTITIPPPPPFFNPLPQQATPTPTPTPTASETTTSFPTLLDFAFVSKFNERVTNLENDMSEMKQVDQYAQALSSIPAIVDRYIDKKLREAIQKAIQAHNLDCRQEAQDEKREYIELVDTSMREAVVLTKSSSQPKSTYEAAASLSESDRGTKRRKSSKEAESSRDSRSKENKSSSTSKGTYHSQHKSFGKSAHAEEPSHIADDSGVLHNQEFNTGNNDEQPADKEASNILTSDILIPGLVKFLMLKNLILPSMSSWIHQSTSLHLS</sequence>
<feature type="compositionally biased region" description="Basic and acidic residues" evidence="1">
    <location>
        <begin position="218"/>
        <end position="233"/>
    </location>
</feature>
<evidence type="ECO:0000256" key="1">
    <source>
        <dbReference type="SAM" id="MobiDB-lite"/>
    </source>
</evidence>
<reference evidence="2" key="2">
    <citation type="submission" date="2022-01" db="EMBL/GenBank/DDBJ databases">
        <authorList>
            <person name="Yamashiro T."/>
            <person name="Shiraishi A."/>
            <person name="Satake H."/>
            <person name="Nakayama K."/>
        </authorList>
    </citation>
    <scope>NUCLEOTIDE SEQUENCE</scope>
</reference>
<accession>A0ABQ4YJ04</accession>
<proteinExistence type="predicted"/>
<feature type="compositionally biased region" description="Low complexity" evidence="1">
    <location>
        <begin position="75"/>
        <end position="93"/>
    </location>
</feature>
<feature type="region of interest" description="Disordered" evidence="1">
    <location>
        <begin position="188"/>
        <end position="259"/>
    </location>
</feature>
<evidence type="ECO:0000313" key="3">
    <source>
        <dbReference type="Proteomes" id="UP001151760"/>
    </source>
</evidence>
<evidence type="ECO:0000313" key="2">
    <source>
        <dbReference type="EMBL" id="GJS76960.1"/>
    </source>
</evidence>